<dbReference type="OrthoDB" id="5586741at2"/>
<dbReference type="EMBL" id="MCBT01000015">
    <property type="protein sequence ID" value="OEG74863.1"/>
    <property type="molecule type" value="Genomic_DNA"/>
</dbReference>
<evidence type="ECO:0000313" key="6">
    <source>
        <dbReference type="EMBL" id="OEG74863.1"/>
    </source>
</evidence>
<comment type="caution">
    <text evidence="6">The sequence shown here is derived from an EMBL/GenBank/DDBJ whole genome shotgun (WGS) entry which is preliminary data.</text>
</comment>
<dbReference type="SUPFAM" id="SSF48317">
    <property type="entry name" value="Acid phosphatase/Vanadium-dependent haloperoxidase"/>
    <property type="match status" value="1"/>
</dbReference>
<name>A0A1E5IYD4_SHECO</name>
<evidence type="ECO:0000259" key="5">
    <source>
        <dbReference type="SMART" id="SM00014"/>
    </source>
</evidence>
<accession>A0A1E5IYD4</accession>
<dbReference type="InterPro" id="IPR000326">
    <property type="entry name" value="PAP2/HPO"/>
</dbReference>
<dbReference type="SMART" id="SM00014">
    <property type="entry name" value="acidPPc"/>
    <property type="match status" value="1"/>
</dbReference>
<dbReference type="AlphaFoldDB" id="A0A1E5IYD4"/>
<dbReference type="Gene3D" id="1.20.144.10">
    <property type="entry name" value="Phosphatidic acid phosphatase type 2/haloperoxidase"/>
    <property type="match status" value="1"/>
</dbReference>
<feature type="transmembrane region" description="Helical" evidence="4">
    <location>
        <begin position="211"/>
        <end position="229"/>
    </location>
</feature>
<organism evidence="6 7">
    <name type="scientific">Shewanella colwelliana</name>
    <name type="common">Alteromonas colwelliana</name>
    <dbReference type="NCBI Taxonomy" id="23"/>
    <lineage>
        <taxon>Bacteria</taxon>
        <taxon>Pseudomonadati</taxon>
        <taxon>Pseudomonadota</taxon>
        <taxon>Gammaproteobacteria</taxon>
        <taxon>Alteromonadales</taxon>
        <taxon>Shewanellaceae</taxon>
        <taxon>Shewanella</taxon>
    </lineage>
</organism>
<keyword evidence="4" id="KW-1133">Transmembrane helix</keyword>
<gene>
    <name evidence="6" type="ORF">BEL05_01505</name>
</gene>
<dbReference type="STRING" id="23.BEL05_01505"/>
<feature type="transmembrane region" description="Helical" evidence="4">
    <location>
        <begin position="185"/>
        <end position="205"/>
    </location>
</feature>
<dbReference type="Proteomes" id="UP000095230">
    <property type="component" value="Unassembled WGS sequence"/>
</dbReference>
<dbReference type="EC" id="3.6.1.27" evidence="1"/>
<feature type="transmembrane region" description="Helical" evidence="4">
    <location>
        <begin position="36"/>
        <end position="56"/>
    </location>
</feature>
<evidence type="ECO:0000256" key="2">
    <source>
        <dbReference type="ARBA" id="ARBA00032707"/>
    </source>
</evidence>
<dbReference type="GO" id="GO:0005886">
    <property type="term" value="C:plasma membrane"/>
    <property type="evidence" value="ECO:0007669"/>
    <property type="project" value="TreeGrafter"/>
</dbReference>
<reference evidence="6 7" key="1">
    <citation type="submission" date="2016-07" db="EMBL/GenBank/DDBJ databases">
        <title>Whole-genome of two Shewanella species isolated from a digestive organ of sea cucumber Apostichopus japonicus Selenka 1867.</title>
        <authorList>
            <person name="Hong H.-H."/>
            <person name="Choi H."/>
            <person name="Cheon S."/>
            <person name="Oh J.-S."/>
            <person name="Lee H.-G."/>
            <person name="Park C."/>
        </authorList>
    </citation>
    <scope>NUCLEOTIDE SEQUENCE [LARGE SCALE GENOMIC DNA]</scope>
    <source>
        <strain evidence="6 7">CSB03KR</strain>
    </source>
</reference>
<sequence length="252" mass="27951">MLLGWMLLISVPAILLLTHTAMFPLISLNSSQAEGLYWLTSSGTAPFGVLTVLVLLGLCFRQISKAHFLPLFITVSISMVSTLALNQFLKPYFSEPRPNAQLLHQQQLLNINEFYQLAPAQRKPVINHAVNQFTTDPHNLQLSPLIASHWRNEVGFAFPSGHTLFAVTLSMVMSYFLLLSGQYLLPSLLCLWSLGMGFSRMLLGMHWSQDVLASTVIGGLIGLACIWGMNRCWPRLATLIATLTNTKPLTTP</sequence>
<evidence type="ECO:0000256" key="3">
    <source>
        <dbReference type="ARBA" id="ARBA00047594"/>
    </source>
</evidence>
<dbReference type="GO" id="GO:0050380">
    <property type="term" value="F:undecaprenyl-diphosphatase activity"/>
    <property type="evidence" value="ECO:0007669"/>
    <property type="project" value="UniProtKB-EC"/>
</dbReference>
<evidence type="ECO:0000256" key="4">
    <source>
        <dbReference type="SAM" id="Phobius"/>
    </source>
</evidence>
<keyword evidence="4" id="KW-0472">Membrane</keyword>
<evidence type="ECO:0000313" key="7">
    <source>
        <dbReference type="Proteomes" id="UP000095230"/>
    </source>
</evidence>
<keyword evidence="4" id="KW-0812">Transmembrane</keyword>
<dbReference type="Pfam" id="PF01569">
    <property type="entry name" value="PAP2"/>
    <property type="match status" value="1"/>
</dbReference>
<dbReference type="PANTHER" id="PTHR14969">
    <property type="entry name" value="SPHINGOSINE-1-PHOSPHATE PHOSPHOHYDROLASE"/>
    <property type="match status" value="1"/>
</dbReference>
<dbReference type="CDD" id="cd01610">
    <property type="entry name" value="PAP2_like"/>
    <property type="match status" value="1"/>
</dbReference>
<dbReference type="InterPro" id="IPR036938">
    <property type="entry name" value="PAP2/HPO_sf"/>
</dbReference>
<comment type="catalytic activity">
    <reaction evidence="3">
        <text>di-trans,octa-cis-undecaprenyl diphosphate + H2O = di-trans,octa-cis-undecaprenyl phosphate + phosphate + H(+)</text>
        <dbReference type="Rhea" id="RHEA:28094"/>
        <dbReference type="ChEBI" id="CHEBI:15377"/>
        <dbReference type="ChEBI" id="CHEBI:15378"/>
        <dbReference type="ChEBI" id="CHEBI:43474"/>
        <dbReference type="ChEBI" id="CHEBI:58405"/>
        <dbReference type="ChEBI" id="CHEBI:60392"/>
        <dbReference type="EC" id="3.6.1.27"/>
    </reaction>
</comment>
<feature type="domain" description="Phosphatidic acid phosphatase type 2/haloperoxidase" evidence="5">
    <location>
        <begin position="71"/>
        <end position="226"/>
    </location>
</feature>
<proteinExistence type="predicted"/>
<dbReference type="PANTHER" id="PTHR14969:SF54">
    <property type="entry name" value="PHOSPHATIDYLGLYCEROPHOSPHATASE B"/>
    <property type="match status" value="1"/>
</dbReference>
<protein>
    <recommendedName>
        <fullName evidence="1">undecaprenyl-diphosphate phosphatase</fullName>
        <ecNumber evidence="1">3.6.1.27</ecNumber>
    </recommendedName>
    <alternativeName>
        <fullName evidence="2">Undecaprenyl pyrophosphate phosphatase</fullName>
    </alternativeName>
</protein>
<evidence type="ECO:0000256" key="1">
    <source>
        <dbReference type="ARBA" id="ARBA00012374"/>
    </source>
</evidence>